<proteinExistence type="predicted"/>
<comment type="catalytic activity">
    <reaction evidence="3">
        <text>uridine(65) in tRNA = pseudouridine(65) in tRNA</text>
        <dbReference type="Rhea" id="RHEA:42536"/>
        <dbReference type="Rhea" id="RHEA-COMP:10103"/>
        <dbReference type="Rhea" id="RHEA-COMP:10104"/>
        <dbReference type="ChEBI" id="CHEBI:65314"/>
        <dbReference type="ChEBI" id="CHEBI:65315"/>
        <dbReference type="EC" id="5.4.99.26"/>
    </reaction>
</comment>
<keyword evidence="1" id="KW-0819">tRNA processing</keyword>
<organism evidence="11 12">
    <name type="scientific">Aeromonas bestiarum</name>
    <dbReference type="NCBI Taxonomy" id="105751"/>
    <lineage>
        <taxon>Bacteria</taxon>
        <taxon>Pseudomonadati</taxon>
        <taxon>Pseudomonadota</taxon>
        <taxon>Gammaproteobacteria</taxon>
        <taxon>Aeromonadales</taxon>
        <taxon>Aeromonadaceae</taxon>
        <taxon>Aeromonas</taxon>
    </lineage>
</organism>
<dbReference type="PANTHER" id="PTHR21600">
    <property type="entry name" value="MITOCHONDRIAL RNA PSEUDOURIDINE SYNTHASE"/>
    <property type="match status" value="1"/>
</dbReference>
<evidence type="ECO:0000313" key="11">
    <source>
        <dbReference type="EMBL" id="MDM5139145.1"/>
    </source>
</evidence>
<protein>
    <recommendedName>
        <fullName evidence="6">tRNA pseudouridine synthase C</fullName>
        <ecNumber evidence="5">5.4.99.26</ecNumber>
    </recommendedName>
    <alternativeName>
        <fullName evidence="8">tRNA pseudouridine(65) synthase</fullName>
    </alternativeName>
    <alternativeName>
        <fullName evidence="9">tRNA pseudouridylate synthase C</fullName>
    </alternativeName>
    <alternativeName>
        <fullName evidence="7">tRNA-uridine isomerase C</fullName>
    </alternativeName>
</protein>
<dbReference type="AlphaFoldDB" id="A0AAW7HWL9"/>
<evidence type="ECO:0000256" key="2">
    <source>
        <dbReference type="ARBA" id="ARBA00023235"/>
    </source>
</evidence>
<dbReference type="Pfam" id="PF00849">
    <property type="entry name" value="PseudoU_synth_2"/>
    <property type="match status" value="1"/>
</dbReference>
<dbReference type="SUPFAM" id="SSF55120">
    <property type="entry name" value="Pseudouridine synthase"/>
    <property type="match status" value="1"/>
</dbReference>
<dbReference type="InterPro" id="IPR006224">
    <property type="entry name" value="PsdUridine_synth_RluA-like_CS"/>
</dbReference>
<dbReference type="GO" id="GO:0008033">
    <property type="term" value="P:tRNA processing"/>
    <property type="evidence" value="ECO:0007669"/>
    <property type="project" value="UniProtKB-KW"/>
</dbReference>
<evidence type="ECO:0000256" key="4">
    <source>
        <dbReference type="ARBA" id="ARBA00037670"/>
    </source>
</evidence>
<keyword evidence="2 11" id="KW-0413">Isomerase</keyword>
<dbReference type="Proteomes" id="UP001168216">
    <property type="component" value="Unassembled WGS sequence"/>
</dbReference>
<dbReference type="InterPro" id="IPR050188">
    <property type="entry name" value="RluA_PseudoU_synthase"/>
</dbReference>
<evidence type="ECO:0000256" key="1">
    <source>
        <dbReference type="ARBA" id="ARBA00022694"/>
    </source>
</evidence>
<dbReference type="EC" id="5.4.99.26" evidence="5"/>
<evidence type="ECO:0000256" key="9">
    <source>
        <dbReference type="ARBA" id="ARBA00043049"/>
    </source>
</evidence>
<dbReference type="GO" id="GO:0003723">
    <property type="term" value="F:RNA binding"/>
    <property type="evidence" value="ECO:0007669"/>
    <property type="project" value="InterPro"/>
</dbReference>
<feature type="domain" description="Pseudouridine synthase RsuA/RluA-like" evidence="10">
    <location>
        <begin position="50"/>
        <end position="211"/>
    </location>
</feature>
<dbReference type="Gene3D" id="3.30.2350.10">
    <property type="entry name" value="Pseudouridine synthase"/>
    <property type="match status" value="1"/>
</dbReference>
<dbReference type="CDD" id="cd02563">
    <property type="entry name" value="PseudoU_synth_TruC"/>
    <property type="match status" value="1"/>
</dbReference>
<evidence type="ECO:0000256" key="8">
    <source>
        <dbReference type="ARBA" id="ARBA00041975"/>
    </source>
</evidence>
<dbReference type="EMBL" id="JAOPLV010000001">
    <property type="protein sequence ID" value="MDM5139145.1"/>
    <property type="molecule type" value="Genomic_DNA"/>
</dbReference>
<evidence type="ECO:0000313" key="12">
    <source>
        <dbReference type="Proteomes" id="UP001168216"/>
    </source>
</evidence>
<dbReference type="NCBIfam" id="NF008321">
    <property type="entry name" value="PRK11112.1"/>
    <property type="match status" value="1"/>
</dbReference>
<dbReference type="InterPro" id="IPR020103">
    <property type="entry name" value="PsdUridine_synth_cat_dom_sf"/>
</dbReference>
<accession>A0AAW7HWL9</accession>
<dbReference type="GO" id="GO:0160149">
    <property type="term" value="F:tRNA pseudouridine(65) synthase activity"/>
    <property type="evidence" value="ECO:0007669"/>
    <property type="project" value="UniProtKB-EC"/>
</dbReference>
<gene>
    <name evidence="11" type="primary">truC</name>
    <name evidence="11" type="ORF">OB959_04925</name>
</gene>
<dbReference type="PROSITE" id="PS01129">
    <property type="entry name" value="PSI_RLU"/>
    <property type="match status" value="1"/>
</dbReference>
<evidence type="ECO:0000256" key="5">
    <source>
        <dbReference type="ARBA" id="ARBA00038943"/>
    </source>
</evidence>
<evidence type="ECO:0000259" key="10">
    <source>
        <dbReference type="Pfam" id="PF00849"/>
    </source>
</evidence>
<sequence>MMSEQAKEENALQLTLPYQKETPVGGSPNGCRTNDGGAMKLTLLYQDDWLVAVNKPSGLLVHRSWLDKAETRFAMQMTRDLIGGRHVYPVHRLDRPTSGVLLFALDPAVARTLTEAFAARRVHKEYLALVRGWAPEQGVIDYPLKEQLDKIADAMSSPDRPAQEAVTAFHRLHQVELPHAVSKKHPTSRYSLVRLFPKTGRKHQLRRHLAHLFHPIVGDTSHGDGRHNRFFREQLGCERLLLVARRLSFEHPILKVPMRIQAPLGSDVLQLFAELGWPASESDY</sequence>
<dbReference type="GO" id="GO:0000455">
    <property type="term" value="P:enzyme-directed rRNA pseudouridine synthesis"/>
    <property type="evidence" value="ECO:0007669"/>
    <property type="project" value="TreeGrafter"/>
</dbReference>
<evidence type="ECO:0000256" key="6">
    <source>
        <dbReference type="ARBA" id="ARBA00040675"/>
    </source>
</evidence>
<evidence type="ECO:0000256" key="3">
    <source>
        <dbReference type="ARBA" id="ARBA00036607"/>
    </source>
</evidence>
<dbReference type="PANTHER" id="PTHR21600:SF56">
    <property type="entry name" value="TRNA PSEUDOURIDINE SYNTHASE C"/>
    <property type="match status" value="1"/>
</dbReference>
<evidence type="ECO:0000256" key="7">
    <source>
        <dbReference type="ARBA" id="ARBA00041803"/>
    </source>
</evidence>
<dbReference type="RefSeq" id="WP_290021356.1">
    <property type="nucleotide sequence ID" value="NZ_JAOPLV010000001.1"/>
</dbReference>
<comment type="caution">
    <text evidence="11">The sequence shown here is derived from an EMBL/GenBank/DDBJ whole genome shotgun (WGS) entry which is preliminary data.</text>
</comment>
<comment type="function">
    <text evidence="4">Responsible for synthesis of pseudouridine from uracil-65 in transfer RNAs.</text>
</comment>
<reference evidence="11" key="1">
    <citation type="submission" date="2023-08" db="EMBL/GenBank/DDBJ databases">
        <title>WGS of Aeromonas isolates.</title>
        <authorList>
            <person name="Lee H."/>
        </authorList>
    </citation>
    <scope>NUCLEOTIDE SEQUENCE</scope>
    <source>
        <strain evidence="11">SL22</strain>
    </source>
</reference>
<name>A0AAW7HWL9_9GAMM</name>
<dbReference type="InterPro" id="IPR006145">
    <property type="entry name" value="PsdUridine_synth_RsuA/RluA"/>
</dbReference>